<dbReference type="Proteomes" id="UP000682733">
    <property type="component" value="Unassembled WGS sequence"/>
</dbReference>
<dbReference type="AlphaFoldDB" id="A0A815FXJ4"/>
<feature type="transmembrane region" description="Helical" evidence="9">
    <location>
        <begin position="162"/>
        <end position="182"/>
    </location>
</feature>
<evidence type="ECO:0000256" key="7">
    <source>
        <dbReference type="ARBA" id="ARBA00023224"/>
    </source>
</evidence>
<keyword evidence="5 9" id="KW-0472">Membrane</keyword>
<dbReference type="PANTHER" id="PTHR24243">
    <property type="entry name" value="G-PROTEIN COUPLED RECEPTOR"/>
    <property type="match status" value="1"/>
</dbReference>
<dbReference type="Proteomes" id="UP000663829">
    <property type="component" value="Unassembled WGS sequence"/>
</dbReference>
<feature type="transmembrane region" description="Helical" evidence="9">
    <location>
        <begin position="46"/>
        <end position="71"/>
    </location>
</feature>
<evidence type="ECO:0000256" key="9">
    <source>
        <dbReference type="SAM" id="Phobius"/>
    </source>
</evidence>
<keyword evidence="2 9" id="KW-0812">Transmembrane</keyword>
<evidence type="ECO:0000256" key="1">
    <source>
        <dbReference type="ARBA" id="ARBA00004141"/>
    </source>
</evidence>
<sequence length="383" mass="43231">MAQIFPTPPGGDDMPPPPPNGGPDGGGGGGPGGGDPMSSSSSPIEIYIYLYGYSALFLVGLIGSLCSLFTFSRKTLRSVSTSILFVFLAVSDLGYLFLLTHDFFIYGLRLTDYYYVPLCRFRTFLSKFFMLFSAWTLVLVSVDRWIRTRFPWKSKKYCTLKYLLVCILIVTLVSTGLCSHLLTPMFGDSKITQMCVGNTAYPIYFAFFGDVWAYLFPVAQSIVPSLLMLAFLVDMFTIIKSRKRQLQPQGERRSRRQIYLQREMFILMLSSIIIFFLTTVPSAVYNILLARHLLNQSTLTSSELPAILSFILGVNYAINFFLHCLTSQLFRRQFLSSLCPTFINFHRRRVFPTSLAQTNTQSMMPIANTTLQRSPLPEVNVVA</sequence>
<comment type="caution">
    <text evidence="12">The sequence shown here is derived from an EMBL/GenBank/DDBJ whole genome shotgun (WGS) entry which is preliminary data.</text>
</comment>
<dbReference type="Gene3D" id="1.20.1070.10">
    <property type="entry name" value="Rhodopsin 7-helix transmembrane proteins"/>
    <property type="match status" value="1"/>
</dbReference>
<dbReference type="EMBL" id="CAJOBC010053285">
    <property type="protein sequence ID" value="CAF4184994.1"/>
    <property type="molecule type" value="Genomic_DNA"/>
</dbReference>
<dbReference type="EMBL" id="CAJOBA010000402">
    <property type="protein sequence ID" value="CAF3529382.1"/>
    <property type="molecule type" value="Genomic_DNA"/>
</dbReference>
<evidence type="ECO:0000313" key="14">
    <source>
        <dbReference type="EMBL" id="CAF4184994.1"/>
    </source>
</evidence>
<protein>
    <recommendedName>
        <fullName evidence="10">G-protein coupled receptors family 1 profile domain-containing protein</fullName>
    </recommendedName>
</protein>
<dbReference type="InterPro" id="IPR017452">
    <property type="entry name" value="GPCR_Rhodpsn_7TM"/>
</dbReference>
<evidence type="ECO:0000259" key="10">
    <source>
        <dbReference type="PROSITE" id="PS50262"/>
    </source>
</evidence>
<evidence type="ECO:0000256" key="8">
    <source>
        <dbReference type="SAM" id="MobiDB-lite"/>
    </source>
</evidence>
<organism evidence="12 15">
    <name type="scientific">Didymodactylos carnosus</name>
    <dbReference type="NCBI Taxonomy" id="1234261"/>
    <lineage>
        <taxon>Eukaryota</taxon>
        <taxon>Metazoa</taxon>
        <taxon>Spiralia</taxon>
        <taxon>Gnathifera</taxon>
        <taxon>Rotifera</taxon>
        <taxon>Eurotatoria</taxon>
        <taxon>Bdelloidea</taxon>
        <taxon>Philodinida</taxon>
        <taxon>Philodinidae</taxon>
        <taxon>Didymodactylos</taxon>
    </lineage>
</organism>
<keyword evidence="6" id="KW-0675">Receptor</keyword>
<evidence type="ECO:0000313" key="13">
    <source>
        <dbReference type="EMBL" id="CAF3529382.1"/>
    </source>
</evidence>
<name>A0A815FXJ4_9BILA</name>
<keyword evidence="15" id="KW-1185">Reference proteome</keyword>
<comment type="subcellular location">
    <subcellularLocation>
        <location evidence="1">Membrane</location>
        <topology evidence="1">Multi-pass membrane protein</topology>
    </subcellularLocation>
</comment>
<dbReference type="PROSITE" id="PS50262">
    <property type="entry name" value="G_PROTEIN_RECEP_F1_2"/>
    <property type="match status" value="1"/>
</dbReference>
<dbReference type="OrthoDB" id="9990906at2759"/>
<feature type="transmembrane region" description="Helical" evidence="9">
    <location>
        <begin position="304"/>
        <end position="325"/>
    </location>
</feature>
<evidence type="ECO:0000313" key="15">
    <source>
        <dbReference type="Proteomes" id="UP000663829"/>
    </source>
</evidence>
<reference evidence="12" key="1">
    <citation type="submission" date="2021-02" db="EMBL/GenBank/DDBJ databases">
        <authorList>
            <person name="Nowell W R."/>
        </authorList>
    </citation>
    <scope>NUCLEOTIDE SEQUENCE</scope>
</reference>
<evidence type="ECO:0000256" key="5">
    <source>
        <dbReference type="ARBA" id="ARBA00023136"/>
    </source>
</evidence>
<feature type="transmembrane region" description="Helical" evidence="9">
    <location>
        <begin position="83"/>
        <end position="104"/>
    </location>
</feature>
<evidence type="ECO:0000313" key="11">
    <source>
        <dbReference type="EMBL" id="CAF0750714.1"/>
    </source>
</evidence>
<dbReference type="PRINTS" id="PR00237">
    <property type="entry name" value="GPCRRHODOPSN"/>
</dbReference>
<dbReference type="GO" id="GO:0005886">
    <property type="term" value="C:plasma membrane"/>
    <property type="evidence" value="ECO:0007669"/>
    <property type="project" value="TreeGrafter"/>
</dbReference>
<dbReference type="EMBL" id="CAJNOQ010013913">
    <property type="protein sequence ID" value="CAF1331249.1"/>
    <property type="molecule type" value="Genomic_DNA"/>
</dbReference>
<feature type="transmembrane region" description="Helical" evidence="9">
    <location>
        <begin position="264"/>
        <end position="284"/>
    </location>
</feature>
<keyword evidence="3 9" id="KW-1133">Transmembrane helix</keyword>
<evidence type="ECO:0000313" key="12">
    <source>
        <dbReference type="EMBL" id="CAF1331249.1"/>
    </source>
</evidence>
<dbReference type="Proteomes" id="UP000677228">
    <property type="component" value="Unassembled WGS sequence"/>
</dbReference>
<dbReference type="Pfam" id="PF00001">
    <property type="entry name" value="7tm_1"/>
    <property type="match status" value="1"/>
</dbReference>
<dbReference type="SMART" id="SM01381">
    <property type="entry name" value="7TM_GPCR_Srsx"/>
    <property type="match status" value="1"/>
</dbReference>
<feature type="transmembrane region" description="Helical" evidence="9">
    <location>
        <begin position="211"/>
        <end position="233"/>
    </location>
</feature>
<proteinExistence type="predicted"/>
<feature type="compositionally biased region" description="Pro residues" evidence="8">
    <location>
        <begin position="1"/>
        <end position="21"/>
    </location>
</feature>
<gene>
    <name evidence="12" type="ORF">GPM918_LOCUS29962</name>
    <name evidence="11" type="ORF">OVA965_LOCUS1994</name>
    <name evidence="14" type="ORF">SRO942_LOCUS30560</name>
    <name evidence="13" type="ORF">TMI583_LOCUS1994</name>
</gene>
<evidence type="ECO:0000256" key="2">
    <source>
        <dbReference type="ARBA" id="ARBA00022692"/>
    </source>
</evidence>
<dbReference type="EMBL" id="CAJNOK010000402">
    <property type="protein sequence ID" value="CAF0750714.1"/>
    <property type="molecule type" value="Genomic_DNA"/>
</dbReference>
<dbReference type="GO" id="GO:0004930">
    <property type="term" value="F:G protein-coupled receptor activity"/>
    <property type="evidence" value="ECO:0007669"/>
    <property type="project" value="UniProtKB-KW"/>
</dbReference>
<dbReference type="InterPro" id="IPR000276">
    <property type="entry name" value="GPCR_Rhodpsn"/>
</dbReference>
<keyword evidence="4" id="KW-0297">G-protein coupled receptor</keyword>
<feature type="domain" description="G-protein coupled receptors family 1 profile" evidence="10">
    <location>
        <begin position="63"/>
        <end position="323"/>
    </location>
</feature>
<keyword evidence="7" id="KW-0807">Transducer</keyword>
<accession>A0A815FXJ4</accession>
<evidence type="ECO:0000256" key="4">
    <source>
        <dbReference type="ARBA" id="ARBA00023040"/>
    </source>
</evidence>
<feature type="region of interest" description="Disordered" evidence="8">
    <location>
        <begin position="1"/>
        <end position="38"/>
    </location>
</feature>
<dbReference type="PANTHER" id="PTHR24243:SF230">
    <property type="entry name" value="G-PROTEIN COUPLED RECEPTORS FAMILY 1 PROFILE DOMAIN-CONTAINING PROTEIN"/>
    <property type="match status" value="1"/>
</dbReference>
<evidence type="ECO:0000256" key="3">
    <source>
        <dbReference type="ARBA" id="ARBA00022989"/>
    </source>
</evidence>
<evidence type="ECO:0000256" key="6">
    <source>
        <dbReference type="ARBA" id="ARBA00023170"/>
    </source>
</evidence>
<dbReference type="SUPFAM" id="SSF81321">
    <property type="entry name" value="Family A G protein-coupled receptor-like"/>
    <property type="match status" value="1"/>
</dbReference>
<dbReference type="Proteomes" id="UP000681722">
    <property type="component" value="Unassembled WGS sequence"/>
</dbReference>
<feature type="compositionally biased region" description="Gly residues" evidence="8">
    <location>
        <begin position="22"/>
        <end position="35"/>
    </location>
</feature>
<feature type="transmembrane region" description="Helical" evidence="9">
    <location>
        <begin position="124"/>
        <end position="142"/>
    </location>
</feature>